<dbReference type="Pfam" id="PF11188">
    <property type="entry name" value="DUF2975"/>
    <property type="match status" value="1"/>
</dbReference>
<proteinExistence type="predicted"/>
<evidence type="ECO:0000256" key="1">
    <source>
        <dbReference type="SAM" id="Phobius"/>
    </source>
</evidence>
<keyword evidence="1" id="KW-0472">Membrane</keyword>
<gene>
    <name evidence="2" type="ORF">HKT18_11005</name>
</gene>
<sequence length="183" mass="21306">MEIKISTAQILKVLYILSWIIFIGLCIEACGFIFNTALAFFKTDNIGIFWQQIDLTQLYNFDKGHYFAITTYLSIIAVMKTLIFYLIVKLLHDKKLNLTKPFNPEVVRFIIILSYLTLGIGLFTHFGVNYAEWLYKQDVKMPDIYHLRLAGGDVWLFMSVTLYVIAQIFKRGIEIQNENDLTI</sequence>
<protein>
    <submittedName>
        <fullName evidence="2">DUF2975 domain-containing protein</fullName>
    </submittedName>
</protein>
<dbReference type="InterPro" id="IPR021354">
    <property type="entry name" value="DUF2975"/>
</dbReference>
<name>A0A7Y3RA47_9FLAO</name>
<keyword evidence="1" id="KW-0812">Transmembrane</keyword>
<evidence type="ECO:0000313" key="3">
    <source>
        <dbReference type="Proteomes" id="UP000536509"/>
    </source>
</evidence>
<feature type="transmembrane region" description="Helical" evidence="1">
    <location>
        <begin position="148"/>
        <end position="166"/>
    </location>
</feature>
<feature type="transmembrane region" description="Helical" evidence="1">
    <location>
        <begin position="12"/>
        <end position="34"/>
    </location>
</feature>
<feature type="transmembrane region" description="Helical" evidence="1">
    <location>
        <begin position="66"/>
        <end position="88"/>
    </location>
</feature>
<comment type="caution">
    <text evidence="2">The sequence shown here is derived from an EMBL/GenBank/DDBJ whole genome shotgun (WGS) entry which is preliminary data.</text>
</comment>
<organism evidence="2 3">
    <name type="scientific">Flavobacterium rivulicola</name>
    <dbReference type="NCBI Taxonomy" id="2732161"/>
    <lineage>
        <taxon>Bacteria</taxon>
        <taxon>Pseudomonadati</taxon>
        <taxon>Bacteroidota</taxon>
        <taxon>Flavobacteriia</taxon>
        <taxon>Flavobacteriales</taxon>
        <taxon>Flavobacteriaceae</taxon>
        <taxon>Flavobacterium</taxon>
    </lineage>
</organism>
<keyword evidence="3" id="KW-1185">Reference proteome</keyword>
<dbReference type="EMBL" id="JABEVX010000007">
    <property type="protein sequence ID" value="NNT72744.1"/>
    <property type="molecule type" value="Genomic_DNA"/>
</dbReference>
<dbReference type="AlphaFoldDB" id="A0A7Y3RA47"/>
<accession>A0A7Y3RA47</accession>
<dbReference type="RefSeq" id="WP_171222907.1">
    <property type="nucleotide sequence ID" value="NZ_CP121446.1"/>
</dbReference>
<reference evidence="2 3" key="1">
    <citation type="submission" date="2020-05" db="EMBL/GenBank/DDBJ databases">
        <title>Draft genome of Flavobacterium sp. IMCC34852.</title>
        <authorList>
            <person name="Song J."/>
            <person name="Cho J.-C."/>
        </authorList>
    </citation>
    <scope>NUCLEOTIDE SEQUENCE [LARGE SCALE GENOMIC DNA]</scope>
    <source>
        <strain evidence="2 3">IMCC34852</strain>
    </source>
</reference>
<keyword evidence="1" id="KW-1133">Transmembrane helix</keyword>
<dbReference type="Proteomes" id="UP000536509">
    <property type="component" value="Unassembled WGS sequence"/>
</dbReference>
<evidence type="ECO:0000313" key="2">
    <source>
        <dbReference type="EMBL" id="NNT72744.1"/>
    </source>
</evidence>
<feature type="transmembrane region" description="Helical" evidence="1">
    <location>
        <begin position="109"/>
        <end position="128"/>
    </location>
</feature>